<dbReference type="AlphaFoldDB" id="A0A9D7K2U2"/>
<evidence type="ECO:0000313" key="2">
    <source>
        <dbReference type="EMBL" id="MBK8525500.1"/>
    </source>
</evidence>
<comment type="caution">
    <text evidence="2">The sequence shown here is derived from an EMBL/GenBank/DDBJ whole genome shotgun (WGS) entry which is preliminary data.</text>
</comment>
<evidence type="ECO:0000256" key="1">
    <source>
        <dbReference type="SAM" id="SignalP"/>
    </source>
</evidence>
<feature type="signal peptide" evidence="1">
    <location>
        <begin position="1"/>
        <end position="23"/>
    </location>
</feature>
<gene>
    <name evidence="2" type="ORF">IPL58_16580</name>
</gene>
<organism evidence="2 3">
    <name type="scientific">Candidatus Proximibacter danicus</name>
    <dbReference type="NCBI Taxonomy" id="2954365"/>
    <lineage>
        <taxon>Bacteria</taxon>
        <taxon>Pseudomonadati</taxon>
        <taxon>Pseudomonadota</taxon>
        <taxon>Betaproteobacteria</taxon>
        <taxon>Candidatus Proximibacter</taxon>
    </lineage>
</organism>
<dbReference type="Proteomes" id="UP000886689">
    <property type="component" value="Unassembled WGS sequence"/>
</dbReference>
<protein>
    <submittedName>
        <fullName evidence="2">Uncharacterized protein</fullName>
    </submittedName>
</protein>
<proteinExistence type="predicted"/>
<dbReference type="EMBL" id="JADJUC010000031">
    <property type="protein sequence ID" value="MBK8525500.1"/>
    <property type="molecule type" value="Genomic_DNA"/>
</dbReference>
<feature type="chain" id="PRO_5038779457" evidence="1">
    <location>
        <begin position="24"/>
        <end position="179"/>
    </location>
</feature>
<evidence type="ECO:0000313" key="3">
    <source>
        <dbReference type="Proteomes" id="UP000886689"/>
    </source>
</evidence>
<name>A0A9D7K2U2_9PROT</name>
<keyword evidence="1" id="KW-0732">Signal</keyword>
<accession>A0A9D7K2U2</accession>
<sequence>MTTHRLITGTLSVLLMAATPAFAQNPNMTAERMAEFQKQLQEQQRKGKIAPGVQIPGGTVTETPSDKYGGADKSELVKLTRSTWQSKYPQDQILAIRIGMQNWERKSEKRWSSGTNSWYMVDYSQIQAMVIVKKDAQFAAIYPFNISKDHTDGNKISVDATGRENPMMHRQIALGDLKL</sequence>
<reference evidence="2" key="1">
    <citation type="submission" date="2020-10" db="EMBL/GenBank/DDBJ databases">
        <title>Connecting structure to function with the recovery of over 1000 high-quality activated sludge metagenome-assembled genomes encoding full-length rRNA genes using long-read sequencing.</title>
        <authorList>
            <person name="Singleton C.M."/>
            <person name="Petriglieri F."/>
            <person name="Kristensen J.M."/>
            <person name="Kirkegaard R.H."/>
            <person name="Michaelsen T.Y."/>
            <person name="Andersen M.H."/>
            <person name="Karst S.M."/>
            <person name="Dueholm M.S."/>
            <person name="Nielsen P.H."/>
            <person name="Albertsen M."/>
        </authorList>
    </citation>
    <scope>NUCLEOTIDE SEQUENCE</scope>
    <source>
        <strain evidence="2">Hirt_18-Q3-R61-65_BATAC.395</strain>
    </source>
</reference>